<evidence type="ECO:0000313" key="4">
    <source>
        <dbReference type="Proteomes" id="UP000199452"/>
    </source>
</evidence>
<reference evidence="3 4" key="1">
    <citation type="submission" date="2016-09" db="EMBL/GenBank/DDBJ databases">
        <authorList>
            <person name="Capua I."/>
            <person name="De Benedictis P."/>
            <person name="Joannis T."/>
            <person name="Lombin L.H."/>
            <person name="Cattoli G."/>
        </authorList>
    </citation>
    <scope>NUCLEOTIDE SEQUENCE [LARGE SCALE GENOMIC DNA]</scope>
    <source>
        <strain evidence="3 4">A7P-90m</strain>
    </source>
</reference>
<accession>A0A1G6KVY8</accession>
<keyword evidence="2" id="KW-0472">Membrane</keyword>
<proteinExistence type="predicted"/>
<evidence type="ECO:0000256" key="1">
    <source>
        <dbReference type="SAM" id="MobiDB-lite"/>
    </source>
</evidence>
<dbReference type="EMBL" id="FMYP01000027">
    <property type="protein sequence ID" value="SDC34941.1"/>
    <property type="molecule type" value="Genomic_DNA"/>
</dbReference>
<feature type="transmembrane region" description="Helical" evidence="2">
    <location>
        <begin position="17"/>
        <end position="39"/>
    </location>
</feature>
<keyword evidence="2" id="KW-0812">Transmembrane</keyword>
<evidence type="ECO:0000313" key="3">
    <source>
        <dbReference type="EMBL" id="SDC34941.1"/>
    </source>
</evidence>
<dbReference type="Proteomes" id="UP000199452">
    <property type="component" value="Unassembled WGS sequence"/>
</dbReference>
<gene>
    <name evidence="3" type="ORF">SAMN05216323_102715</name>
</gene>
<evidence type="ECO:0000256" key="2">
    <source>
        <dbReference type="SAM" id="Phobius"/>
    </source>
</evidence>
<feature type="transmembrane region" description="Helical" evidence="2">
    <location>
        <begin position="51"/>
        <end position="69"/>
    </location>
</feature>
<name>A0A1G6KVY8_9BACT</name>
<organism evidence="3 4">
    <name type="scientific">Williamwhitmania taraxaci</name>
    <dbReference type="NCBI Taxonomy" id="1640674"/>
    <lineage>
        <taxon>Bacteria</taxon>
        <taxon>Pseudomonadati</taxon>
        <taxon>Bacteroidota</taxon>
        <taxon>Bacteroidia</taxon>
        <taxon>Bacteroidales</taxon>
        <taxon>Williamwhitmaniaceae</taxon>
        <taxon>Williamwhitmania</taxon>
    </lineage>
</organism>
<feature type="compositionally biased region" description="Basic and acidic residues" evidence="1">
    <location>
        <begin position="82"/>
        <end position="92"/>
    </location>
</feature>
<keyword evidence="2" id="KW-1133">Transmembrane helix</keyword>
<dbReference type="OrthoDB" id="9255743at2"/>
<keyword evidence="4" id="KW-1185">Reference proteome</keyword>
<sequence>MFIWFTRYGIVYKPTSVIGWTIVTIMVGYVLFSMFFLFLKEPVTQASVDSLFRILPVVVGYWFLARITSPDAQNSSRSKNGRIHDSHGFMKF</sequence>
<protein>
    <submittedName>
        <fullName evidence="3">Uncharacterized protein</fullName>
    </submittedName>
</protein>
<dbReference type="AlphaFoldDB" id="A0A1G6KVY8"/>
<dbReference type="RefSeq" id="WP_092437964.1">
    <property type="nucleotide sequence ID" value="NZ_FMYP01000027.1"/>
</dbReference>
<feature type="region of interest" description="Disordered" evidence="1">
    <location>
        <begin position="71"/>
        <end position="92"/>
    </location>
</feature>